<name>A0AAN6XDT4_9PEZI</name>
<dbReference type="AlphaFoldDB" id="A0AAN6XDT4"/>
<evidence type="ECO:0000259" key="2">
    <source>
        <dbReference type="Pfam" id="PF14856"/>
    </source>
</evidence>
<protein>
    <recommendedName>
        <fullName evidence="2">Ecp2 effector protein-like domain-containing protein</fullName>
    </recommendedName>
</protein>
<proteinExistence type="predicted"/>
<evidence type="ECO:0000256" key="1">
    <source>
        <dbReference type="SAM" id="SignalP"/>
    </source>
</evidence>
<feature type="signal peptide" evidence="1">
    <location>
        <begin position="1"/>
        <end position="20"/>
    </location>
</feature>
<comment type="caution">
    <text evidence="3">The sequence shown here is derived from an EMBL/GenBank/DDBJ whole genome shotgun (WGS) entry which is preliminary data.</text>
</comment>
<feature type="domain" description="Ecp2 effector protein-like" evidence="2">
    <location>
        <begin position="42"/>
        <end position="153"/>
    </location>
</feature>
<reference evidence="3" key="1">
    <citation type="journal article" date="2023" name="Mol. Phylogenet. Evol.">
        <title>Genome-scale phylogeny and comparative genomics of the fungal order Sordariales.</title>
        <authorList>
            <person name="Hensen N."/>
            <person name="Bonometti L."/>
            <person name="Westerberg I."/>
            <person name="Brannstrom I.O."/>
            <person name="Guillou S."/>
            <person name="Cros-Aarteil S."/>
            <person name="Calhoun S."/>
            <person name="Haridas S."/>
            <person name="Kuo A."/>
            <person name="Mondo S."/>
            <person name="Pangilinan J."/>
            <person name="Riley R."/>
            <person name="LaButti K."/>
            <person name="Andreopoulos B."/>
            <person name="Lipzen A."/>
            <person name="Chen C."/>
            <person name="Yan M."/>
            <person name="Daum C."/>
            <person name="Ng V."/>
            <person name="Clum A."/>
            <person name="Steindorff A."/>
            <person name="Ohm R.A."/>
            <person name="Martin F."/>
            <person name="Silar P."/>
            <person name="Natvig D.O."/>
            <person name="Lalanne C."/>
            <person name="Gautier V."/>
            <person name="Ament-Velasquez S.L."/>
            <person name="Kruys A."/>
            <person name="Hutchinson M.I."/>
            <person name="Powell A.J."/>
            <person name="Barry K."/>
            <person name="Miller A.N."/>
            <person name="Grigoriev I.V."/>
            <person name="Debuchy R."/>
            <person name="Gladieux P."/>
            <person name="Hiltunen Thoren M."/>
            <person name="Johannesson H."/>
        </authorList>
    </citation>
    <scope>NUCLEOTIDE SEQUENCE</scope>
    <source>
        <strain evidence="3">CBS 315.58</strain>
    </source>
</reference>
<reference evidence="3" key="2">
    <citation type="submission" date="2023-05" db="EMBL/GenBank/DDBJ databases">
        <authorList>
            <consortium name="Lawrence Berkeley National Laboratory"/>
            <person name="Steindorff A."/>
            <person name="Hensen N."/>
            <person name="Bonometti L."/>
            <person name="Westerberg I."/>
            <person name="Brannstrom I.O."/>
            <person name="Guillou S."/>
            <person name="Cros-Aarteil S."/>
            <person name="Calhoun S."/>
            <person name="Haridas S."/>
            <person name="Kuo A."/>
            <person name="Mondo S."/>
            <person name="Pangilinan J."/>
            <person name="Riley R."/>
            <person name="Labutti K."/>
            <person name="Andreopoulos B."/>
            <person name="Lipzen A."/>
            <person name="Chen C."/>
            <person name="Yanf M."/>
            <person name="Daum C."/>
            <person name="Ng V."/>
            <person name="Clum A."/>
            <person name="Ohm R."/>
            <person name="Martin F."/>
            <person name="Silar P."/>
            <person name="Natvig D."/>
            <person name="Lalanne C."/>
            <person name="Gautier V."/>
            <person name="Ament-Velasquez S.L."/>
            <person name="Kruys A."/>
            <person name="Hutchinson M.I."/>
            <person name="Powell A.J."/>
            <person name="Barry K."/>
            <person name="Miller A.N."/>
            <person name="Grigoriev I.V."/>
            <person name="Debuchy R."/>
            <person name="Gladieux P."/>
            <person name="Thoren M.H."/>
            <person name="Johannesson H."/>
        </authorList>
    </citation>
    <scope>NUCLEOTIDE SEQUENCE</scope>
    <source>
        <strain evidence="3">CBS 315.58</strain>
    </source>
</reference>
<dbReference type="Proteomes" id="UP001303160">
    <property type="component" value="Unassembled WGS sequence"/>
</dbReference>
<keyword evidence="4" id="KW-1185">Reference proteome</keyword>
<gene>
    <name evidence="3" type="ORF">QBC40DRAFT_330225</name>
</gene>
<evidence type="ECO:0000313" key="3">
    <source>
        <dbReference type="EMBL" id="KAK4198918.1"/>
    </source>
</evidence>
<dbReference type="EMBL" id="MU863939">
    <property type="protein sequence ID" value="KAK4198918.1"/>
    <property type="molecule type" value="Genomic_DNA"/>
</dbReference>
<sequence>MQIPQLLIVLAGLLTASIQAAPASSGTEAIVARNIESPIDHHCGPSTYVNHISSSLVDDCQKMLDNLSPDAGGGGEDGFGRGDKDWTIVGDYHRVIGNFSTCAFGCHVTNPTDGIAMLGIEDVHRVVMDSIAKFKHAEDGEQEKVGAQGDFICEFAGNADKTIGWFIYNPYDRDSTGPGSGPWSTS</sequence>
<feature type="chain" id="PRO_5042837201" description="Ecp2 effector protein-like domain-containing protein" evidence="1">
    <location>
        <begin position="21"/>
        <end position="186"/>
    </location>
</feature>
<organism evidence="3 4">
    <name type="scientific">Triangularia verruculosa</name>
    <dbReference type="NCBI Taxonomy" id="2587418"/>
    <lineage>
        <taxon>Eukaryota</taxon>
        <taxon>Fungi</taxon>
        <taxon>Dikarya</taxon>
        <taxon>Ascomycota</taxon>
        <taxon>Pezizomycotina</taxon>
        <taxon>Sordariomycetes</taxon>
        <taxon>Sordariomycetidae</taxon>
        <taxon>Sordariales</taxon>
        <taxon>Podosporaceae</taxon>
        <taxon>Triangularia</taxon>
    </lineage>
</organism>
<dbReference type="Pfam" id="PF14856">
    <property type="entry name" value="Hce2"/>
    <property type="match status" value="1"/>
</dbReference>
<dbReference type="InterPro" id="IPR029226">
    <property type="entry name" value="Ecp2-like"/>
</dbReference>
<evidence type="ECO:0000313" key="4">
    <source>
        <dbReference type="Proteomes" id="UP001303160"/>
    </source>
</evidence>
<accession>A0AAN6XDT4</accession>
<keyword evidence="1" id="KW-0732">Signal</keyword>